<feature type="compositionally biased region" description="Polar residues" evidence="2">
    <location>
        <begin position="160"/>
        <end position="172"/>
    </location>
</feature>
<evidence type="ECO:0000256" key="1">
    <source>
        <dbReference type="ARBA" id="ARBA00022737"/>
    </source>
</evidence>
<reference evidence="4" key="1">
    <citation type="submission" date="2015-03" db="EMBL/GenBank/DDBJ databases">
        <title>A transcriptome of Araucaria cunninghamii, an australian fine timber species.</title>
        <authorList>
            <person name="Jing Yi C.J.Y."/>
            <person name="Yin San L.Y.S."/>
            <person name="Abdul Karim S.S."/>
            <person name="Wan Azmi N.N."/>
            <person name="Hercus R.R."/>
            <person name="Croft L.L."/>
        </authorList>
    </citation>
    <scope>NUCLEOTIDE SEQUENCE</scope>
    <source>
        <strain evidence="4">MI0301</strain>
        <tissue evidence="4">Leaf</tissue>
    </source>
</reference>
<feature type="region of interest" description="Disordered" evidence="2">
    <location>
        <begin position="1"/>
        <end position="134"/>
    </location>
</feature>
<dbReference type="Pfam" id="PF00536">
    <property type="entry name" value="SAM_1"/>
    <property type="match status" value="1"/>
</dbReference>
<accession>A0A0D6R8T8</accession>
<dbReference type="EMBL" id="GCKF01018881">
    <property type="protein sequence ID" value="JAG98764.1"/>
    <property type="molecule type" value="Transcribed_RNA"/>
</dbReference>
<evidence type="ECO:0000256" key="2">
    <source>
        <dbReference type="SAM" id="MobiDB-lite"/>
    </source>
</evidence>
<dbReference type="EMBL" id="GCKF01018882">
    <property type="protein sequence ID" value="JAG98763.1"/>
    <property type="molecule type" value="Transcribed_RNA"/>
</dbReference>
<evidence type="ECO:0000313" key="4">
    <source>
        <dbReference type="EMBL" id="JAG98763.1"/>
    </source>
</evidence>
<dbReference type="Gene3D" id="1.10.150.50">
    <property type="entry name" value="Transcription Factor, Ets-1"/>
    <property type="match status" value="1"/>
</dbReference>
<dbReference type="InterPro" id="IPR001660">
    <property type="entry name" value="SAM"/>
</dbReference>
<dbReference type="PANTHER" id="PTHR10627">
    <property type="entry name" value="SCP160"/>
    <property type="match status" value="1"/>
</dbReference>
<feature type="compositionally biased region" description="Basic and acidic residues" evidence="2">
    <location>
        <begin position="64"/>
        <end position="81"/>
    </location>
</feature>
<organism evidence="4">
    <name type="scientific">Araucaria cunninghamii</name>
    <name type="common">Hoop pine</name>
    <name type="synonym">Moreton Bay pine</name>
    <dbReference type="NCBI Taxonomy" id="56994"/>
    <lineage>
        <taxon>Eukaryota</taxon>
        <taxon>Viridiplantae</taxon>
        <taxon>Streptophyta</taxon>
        <taxon>Embryophyta</taxon>
        <taxon>Tracheophyta</taxon>
        <taxon>Spermatophyta</taxon>
        <taxon>Pinopsida</taxon>
        <taxon>Pinidae</taxon>
        <taxon>Conifers II</taxon>
        <taxon>Araucariales</taxon>
        <taxon>Araucariaceae</taxon>
        <taxon>Araucaria</taxon>
    </lineage>
</organism>
<dbReference type="SMART" id="SM00454">
    <property type="entry name" value="SAM"/>
    <property type="match status" value="1"/>
</dbReference>
<feature type="region of interest" description="Disordered" evidence="2">
    <location>
        <begin position="160"/>
        <end position="215"/>
    </location>
</feature>
<protein>
    <recommendedName>
        <fullName evidence="3">SAM domain-containing protein</fullName>
    </recommendedName>
</protein>
<keyword evidence="1" id="KW-0677">Repeat</keyword>
<dbReference type="AlphaFoldDB" id="A0A0D6R8T8"/>
<dbReference type="PANTHER" id="PTHR10627:SF74">
    <property type="entry name" value="OS08G0526500 PROTEIN"/>
    <property type="match status" value="1"/>
</dbReference>
<feature type="compositionally biased region" description="Polar residues" evidence="2">
    <location>
        <begin position="108"/>
        <end position="118"/>
    </location>
</feature>
<evidence type="ECO:0000259" key="3">
    <source>
        <dbReference type="PROSITE" id="PS50105"/>
    </source>
</evidence>
<name>A0A0D6R8T8_ARACU</name>
<proteinExistence type="predicted"/>
<dbReference type="PROSITE" id="PS50105">
    <property type="entry name" value="SAM_DOMAIN"/>
    <property type="match status" value="1"/>
</dbReference>
<sequence length="321" mass="36046">MSPPRVTITLGRSGQVVKKPSSLPEETYTDRTSLTGRKRPVRERLGSNLENRSNYDHQINLKRQRSDERKWKYDHGSHEDGDVPQFSNGRVGVQDLRMKLLSKKSSRRFQGSNGSQNGVRDLREKLSGRPQSAPPARIIRRHVSARTVDGSRHMLSSRIMNASQRTSPSRTADASCRISPPRSINISRHISPPRTIDSSRHISPQRTRHLSPPRNIDASQHASMLVKVNPPTRSMETNKSILRSNVSAGCAQKNAYAAEELTVSSLLQSLGLSKYSIIFQAEEVDMTVLRHMRDDDLKELGIPMGPRKKILLALPSQSRRG</sequence>
<feature type="domain" description="SAM" evidence="3">
    <location>
        <begin position="258"/>
        <end position="312"/>
    </location>
</feature>
<dbReference type="SUPFAM" id="SSF47769">
    <property type="entry name" value="SAM/Pointed domain"/>
    <property type="match status" value="1"/>
</dbReference>
<dbReference type="InterPro" id="IPR013761">
    <property type="entry name" value="SAM/pointed_sf"/>
</dbReference>